<dbReference type="Gene3D" id="3.30.559.10">
    <property type="entry name" value="Chloramphenicol acetyltransferase-like domain"/>
    <property type="match status" value="1"/>
</dbReference>
<keyword evidence="5 6" id="KW-0012">Acyltransferase</keyword>
<evidence type="ECO:0000256" key="4">
    <source>
        <dbReference type="ARBA" id="ARBA00022823"/>
    </source>
</evidence>
<dbReference type="InterPro" id="IPR004167">
    <property type="entry name" value="PSBD"/>
</dbReference>
<keyword evidence="3 6" id="KW-0808">Transferase</keyword>
<dbReference type="PANTHER" id="PTHR43178">
    <property type="entry name" value="DIHYDROLIPOAMIDE ACETYLTRANSFERASE COMPONENT OF PYRUVATE DEHYDROGENASE COMPLEX"/>
    <property type="match status" value="1"/>
</dbReference>
<evidence type="ECO:0000256" key="2">
    <source>
        <dbReference type="ARBA" id="ARBA00007317"/>
    </source>
</evidence>
<evidence type="ECO:0000313" key="10">
    <source>
        <dbReference type="EMBL" id="KZO92050.1"/>
    </source>
</evidence>
<dbReference type="PANTHER" id="PTHR43178:SF5">
    <property type="entry name" value="LIPOAMIDE ACYLTRANSFERASE COMPONENT OF BRANCHED-CHAIN ALPHA-KETO ACID DEHYDROGENASE COMPLEX, MITOCHONDRIAL"/>
    <property type="match status" value="1"/>
</dbReference>
<dbReference type="Pfam" id="PF00364">
    <property type="entry name" value="Biotin_lipoyl"/>
    <property type="match status" value="1"/>
</dbReference>
<dbReference type="GO" id="GO:0005739">
    <property type="term" value="C:mitochondrion"/>
    <property type="evidence" value="ECO:0007669"/>
    <property type="project" value="TreeGrafter"/>
</dbReference>
<feature type="domain" description="Peripheral subunit-binding (PSBD)" evidence="9">
    <location>
        <begin position="193"/>
        <end position="230"/>
    </location>
</feature>
<dbReference type="PROSITE" id="PS50968">
    <property type="entry name" value="BIOTINYL_LIPOYL"/>
    <property type="match status" value="1"/>
</dbReference>
<protein>
    <recommendedName>
        <fullName evidence="6">Dihydrolipoamide acetyltransferase component of pyruvate dehydrogenase complex</fullName>
        <ecNumber evidence="6">2.3.1.-</ecNumber>
    </recommendedName>
</protein>
<dbReference type="SUPFAM" id="SSF47005">
    <property type="entry name" value="Peripheral subunit-binding domain of 2-oxo acid dehydrogenase complex"/>
    <property type="match status" value="1"/>
</dbReference>
<evidence type="ECO:0000256" key="3">
    <source>
        <dbReference type="ARBA" id="ARBA00022679"/>
    </source>
</evidence>
<dbReference type="PROSITE" id="PS51826">
    <property type="entry name" value="PSBD"/>
    <property type="match status" value="1"/>
</dbReference>
<dbReference type="InterPro" id="IPR000089">
    <property type="entry name" value="Biotin_lipoyl"/>
</dbReference>
<dbReference type="Gene3D" id="4.10.320.10">
    <property type="entry name" value="E3-binding domain"/>
    <property type="match status" value="1"/>
</dbReference>
<feature type="domain" description="Lipoyl-binding" evidence="8">
    <location>
        <begin position="35"/>
        <end position="110"/>
    </location>
</feature>
<dbReference type="Gene3D" id="2.40.50.100">
    <property type="match status" value="1"/>
</dbReference>
<gene>
    <name evidence="10" type="ORF">CALVIDRAFT_520741</name>
</gene>
<dbReference type="GO" id="GO:0016407">
    <property type="term" value="F:acetyltransferase activity"/>
    <property type="evidence" value="ECO:0007669"/>
    <property type="project" value="TreeGrafter"/>
</dbReference>
<organism evidence="10 11">
    <name type="scientific">Calocera viscosa (strain TUFC12733)</name>
    <dbReference type="NCBI Taxonomy" id="1330018"/>
    <lineage>
        <taxon>Eukaryota</taxon>
        <taxon>Fungi</taxon>
        <taxon>Dikarya</taxon>
        <taxon>Basidiomycota</taxon>
        <taxon>Agaricomycotina</taxon>
        <taxon>Dacrymycetes</taxon>
        <taxon>Dacrymycetales</taxon>
        <taxon>Dacrymycetaceae</taxon>
        <taxon>Calocera</taxon>
    </lineage>
</organism>
<dbReference type="STRING" id="1330018.A0A167HWA3"/>
<evidence type="ECO:0000313" key="11">
    <source>
        <dbReference type="Proteomes" id="UP000076738"/>
    </source>
</evidence>
<feature type="compositionally biased region" description="Pro residues" evidence="7">
    <location>
        <begin position="136"/>
        <end position="176"/>
    </location>
</feature>
<keyword evidence="11" id="KW-1185">Reference proteome</keyword>
<feature type="region of interest" description="Disordered" evidence="7">
    <location>
        <begin position="135"/>
        <end position="191"/>
    </location>
</feature>
<dbReference type="EMBL" id="KV417314">
    <property type="protein sequence ID" value="KZO92050.1"/>
    <property type="molecule type" value="Genomic_DNA"/>
</dbReference>
<dbReference type="SUPFAM" id="SSF52777">
    <property type="entry name" value="CoA-dependent acyltransferases"/>
    <property type="match status" value="1"/>
</dbReference>
<dbReference type="GO" id="GO:0045333">
    <property type="term" value="P:cellular respiration"/>
    <property type="evidence" value="ECO:0007669"/>
    <property type="project" value="UniProtKB-ARBA"/>
</dbReference>
<reference evidence="10 11" key="1">
    <citation type="journal article" date="2016" name="Mol. Biol. Evol.">
        <title>Comparative Genomics of Early-Diverging Mushroom-Forming Fungi Provides Insights into the Origins of Lignocellulose Decay Capabilities.</title>
        <authorList>
            <person name="Nagy L.G."/>
            <person name="Riley R."/>
            <person name="Tritt A."/>
            <person name="Adam C."/>
            <person name="Daum C."/>
            <person name="Floudas D."/>
            <person name="Sun H."/>
            <person name="Yadav J.S."/>
            <person name="Pangilinan J."/>
            <person name="Larsson K.H."/>
            <person name="Matsuura K."/>
            <person name="Barry K."/>
            <person name="Labutti K."/>
            <person name="Kuo R."/>
            <person name="Ohm R.A."/>
            <person name="Bhattacharya S.S."/>
            <person name="Shirouzu T."/>
            <person name="Yoshinaga Y."/>
            <person name="Martin F.M."/>
            <person name="Grigoriev I.V."/>
            <person name="Hibbett D.S."/>
        </authorList>
    </citation>
    <scope>NUCLEOTIDE SEQUENCE [LARGE SCALE GENOMIC DNA]</scope>
    <source>
        <strain evidence="10 11">TUFC12733</strain>
    </source>
</reference>
<dbReference type="Proteomes" id="UP000076738">
    <property type="component" value="Unassembled WGS sequence"/>
</dbReference>
<evidence type="ECO:0000256" key="5">
    <source>
        <dbReference type="ARBA" id="ARBA00023315"/>
    </source>
</evidence>
<dbReference type="Pfam" id="PF02817">
    <property type="entry name" value="E3_binding"/>
    <property type="match status" value="1"/>
</dbReference>
<evidence type="ECO:0000256" key="7">
    <source>
        <dbReference type="SAM" id="MobiDB-lite"/>
    </source>
</evidence>
<evidence type="ECO:0000259" key="9">
    <source>
        <dbReference type="PROSITE" id="PS51826"/>
    </source>
</evidence>
<evidence type="ECO:0000256" key="6">
    <source>
        <dbReference type="RuleBase" id="RU003423"/>
    </source>
</evidence>
<dbReference type="InterPro" id="IPR011053">
    <property type="entry name" value="Single_hybrid_motif"/>
</dbReference>
<dbReference type="InterPro" id="IPR001078">
    <property type="entry name" value="2-oxoacid_DH_actylTfrase"/>
</dbReference>
<dbReference type="SUPFAM" id="SSF51230">
    <property type="entry name" value="Single hybrid motif"/>
    <property type="match status" value="1"/>
</dbReference>
<name>A0A167HWA3_CALVF</name>
<dbReference type="InterPro" id="IPR050743">
    <property type="entry name" value="2-oxoacid_DH_E2_comp"/>
</dbReference>
<dbReference type="InterPro" id="IPR023213">
    <property type="entry name" value="CAT-like_dom_sf"/>
</dbReference>
<comment type="cofactor">
    <cofactor evidence="1 6">
        <name>(R)-lipoate</name>
        <dbReference type="ChEBI" id="CHEBI:83088"/>
    </cofactor>
</comment>
<dbReference type="AlphaFoldDB" id="A0A167HWA3"/>
<evidence type="ECO:0000256" key="1">
    <source>
        <dbReference type="ARBA" id="ARBA00001938"/>
    </source>
</evidence>
<dbReference type="InterPro" id="IPR036625">
    <property type="entry name" value="E3-bd_dom_sf"/>
</dbReference>
<dbReference type="GO" id="GO:0031405">
    <property type="term" value="F:lipoic acid binding"/>
    <property type="evidence" value="ECO:0007669"/>
    <property type="project" value="TreeGrafter"/>
</dbReference>
<sequence>MLLLRIPLPLLARRPPLPLPLPRRHIHLTLPLATPRAFLLADIGEGITECEILKWHVLPQQQVQTFDPLCEVQSDKASVEITSPWEGRVVELCVKEGGVVRVGGRLCVLDVEGGEAGIGHEETSQKEHVKVYAPEPFSPAPALEPAPAPAPAPAPTPPPQARRPHPLDPSNPPPSRASPAAAAPVPDKDSTTLALPSVRHYARSLSVPLSLVPGSGKTGRITREDVDKYLSLQAPAAGTGTGSFAGPQGSGLEIDTPVELGRTRYAMFRSMTLSLQIPHFGYSAQLDLTALSHLLPQLNAHIPAQYLPPAPLPSQPASVCPGAIYKTPPPAVQGDPLEQYSKLTFLPLLLKALAGAMLEWPLFRSTLQPSSGAAGGESAARPSLLVRPHADISLALSTPTGLYTPTLFSVDTLSPYALAGRIARLTRLGRQVPSALSPPDFGRGGTLAVSNIGALGSGTVAHPLLVPGIGLAIVVLGRAKWVDEVDPSGGEFGEVRRRLKMDVSWAGDHRVVEGAEIAAFVEAWRGWVESPGRMIGAGR</sequence>
<keyword evidence="4 6" id="KW-0450">Lipoyl</keyword>
<comment type="similarity">
    <text evidence="2 6">Belongs to the 2-oxoacid dehydrogenase family.</text>
</comment>
<evidence type="ECO:0000259" key="8">
    <source>
        <dbReference type="PROSITE" id="PS50968"/>
    </source>
</evidence>
<proteinExistence type="inferred from homology"/>
<dbReference type="Pfam" id="PF00198">
    <property type="entry name" value="2-oxoacid_dh"/>
    <property type="match status" value="1"/>
</dbReference>
<dbReference type="EC" id="2.3.1.-" evidence="6"/>
<accession>A0A167HWA3</accession>
<dbReference type="OrthoDB" id="15567at2759"/>
<dbReference type="CDD" id="cd06849">
    <property type="entry name" value="lipoyl_domain"/>
    <property type="match status" value="1"/>
</dbReference>